<feature type="domain" description="TauD/TfdA-like" evidence="7">
    <location>
        <begin position="105"/>
        <end position="375"/>
    </location>
</feature>
<keyword evidence="9" id="KW-1185">Reference proteome</keyword>
<evidence type="ECO:0000313" key="9">
    <source>
        <dbReference type="Proteomes" id="UP001565368"/>
    </source>
</evidence>
<dbReference type="InterPro" id="IPR003819">
    <property type="entry name" value="TauD/TfdA-like"/>
</dbReference>
<evidence type="ECO:0000256" key="6">
    <source>
        <dbReference type="SAM" id="MobiDB-lite"/>
    </source>
</evidence>
<name>A0ABR3Q378_9TREE</name>
<protein>
    <recommendedName>
        <fullName evidence="7">TauD/TfdA-like domain-containing protein</fullName>
    </recommendedName>
</protein>
<gene>
    <name evidence="8" type="ORF">Q8F55_006025</name>
</gene>
<dbReference type="InterPro" id="IPR042098">
    <property type="entry name" value="TauD-like_sf"/>
</dbReference>
<dbReference type="Proteomes" id="UP001565368">
    <property type="component" value="Unassembled WGS sequence"/>
</dbReference>
<dbReference type="PANTHER" id="PTHR30468">
    <property type="entry name" value="ALPHA-KETOGLUTARATE-DEPENDENT SULFONATE DIOXYGENASE"/>
    <property type="match status" value="1"/>
</dbReference>
<dbReference type="Gene3D" id="3.60.130.10">
    <property type="entry name" value="Clavaminate synthase-like"/>
    <property type="match status" value="1"/>
</dbReference>
<dbReference type="GeneID" id="95987068"/>
<evidence type="ECO:0000259" key="7">
    <source>
        <dbReference type="Pfam" id="PF02668"/>
    </source>
</evidence>
<feature type="region of interest" description="Disordered" evidence="6">
    <location>
        <begin position="370"/>
        <end position="389"/>
    </location>
</feature>
<evidence type="ECO:0000256" key="4">
    <source>
        <dbReference type="ARBA" id="ARBA00023002"/>
    </source>
</evidence>
<dbReference type="PANTHER" id="PTHR30468:SF9">
    <property type="entry name" value="ALPHA-KETOGLUTARATE-DEPENDENT TAURINE DIOXYGENASE (AFU_ORTHOLOGUE AFUA_3G01010)"/>
    <property type="match status" value="1"/>
</dbReference>
<comment type="caution">
    <text evidence="8">The sequence shown here is derived from an EMBL/GenBank/DDBJ whole genome shotgun (WGS) entry which is preliminary data.</text>
</comment>
<dbReference type="SUPFAM" id="SSF51197">
    <property type="entry name" value="Clavaminate synthase-like"/>
    <property type="match status" value="1"/>
</dbReference>
<proteinExistence type="inferred from homology"/>
<keyword evidence="2" id="KW-0479">Metal-binding</keyword>
<reference evidence="8 9" key="1">
    <citation type="submission" date="2023-08" db="EMBL/GenBank/DDBJ databases">
        <title>Annotated Genome Sequence of Vanrija albida AlHP1.</title>
        <authorList>
            <person name="Herzog R."/>
        </authorList>
    </citation>
    <scope>NUCLEOTIDE SEQUENCE [LARGE SCALE GENOMIC DNA]</scope>
    <source>
        <strain evidence="8 9">AlHP1</strain>
    </source>
</reference>
<keyword evidence="3" id="KW-0223">Dioxygenase</keyword>
<evidence type="ECO:0000313" key="8">
    <source>
        <dbReference type="EMBL" id="KAL1409195.1"/>
    </source>
</evidence>
<organism evidence="8 9">
    <name type="scientific">Vanrija albida</name>
    <dbReference type="NCBI Taxonomy" id="181172"/>
    <lineage>
        <taxon>Eukaryota</taxon>
        <taxon>Fungi</taxon>
        <taxon>Dikarya</taxon>
        <taxon>Basidiomycota</taxon>
        <taxon>Agaricomycotina</taxon>
        <taxon>Tremellomycetes</taxon>
        <taxon>Trichosporonales</taxon>
        <taxon>Trichosporonaceae</taxon>
        <taxon>Vanrija</taxon>
    </lineage>
</organism>
<dbReference type="RefSeq" id="XP_069209139.1">
    <property type="nucleotide sequence ID" value="XM_069354497.1"/>
</dbReference>
<evidence type="ECO:0000256" key="5">
    <source>
        <dbReference type="ARBA" id="ARBA00023004"/>
    </source>
</evidence>
<keyword evidence="4" id="KW-0560">Oxidoreductase</keyword>
<accession>A0ABR3Q378</accession>
<comment type="similarity">
    <text evidence="1">Belongs to the TfdA dioxygenase family.</text>
</comment>
<evidence type="ECO:0000256" key="1">
    <source>
        <dbReference type="ARBA" id="ARBA00005896"/>
    </source>
</evidence>
<evidence type="ECO:0000256" key="3">
    <source>
        <dbReference type="ARBA" id="ARBA00022964"/>
    </source>
</evidence>
<dbReference type="Pfam" id="PF02668">
    <property type="entry name" value="TauD"/>
    <property type="match status" value="1"/>
</dbReference>
<dbReference type="InterPro" id="IPR051323">
    <property type="entry name" value="AtsK-like"/>
</dbReference>
<dbReference type="EMBL" id="JBBXJM010000004">
    <property type="protein sequence ID" value="KAL1409195.1"/>
    <property type="molecule type" value="Genomic_DNA"/>
</dbReference>
<sequence>MAPIAIPPTAEITDAALAAARAQIEAANIGQKGFTGFGVPPDNALRRYLKAGIDLSGGYPAYPARPDVVGAARGEEHVRGGRPYVDPGTRADRAKAALFGAAGSVRNLTKHIGTEITGLQLAELTDQQRDELALLVAERGVVFFRDQDISPQQQLALGEYLGDGAVHRDDSIANVPGFPDGSLTVVWEVARQYKRSFRNPWPEYEVGRGHGWHVDEIYQPVTLGYTHLHQDTVPDDSGDTLWASGYAAYDLLSPGLKGIVDGLTGIYKSQITYQNPNSASGAEVPVLHRAPLVRTHPATGWKTLFTASRGLIGLEGFDKAESDVLIKYLNDVAENSVETQVRFHWTPGTSAIWDNRVVLHTISRDFDGERHGTRVSSLSDRPVLDPQSKSRGEALGIAGWTTPAWDVEQFLKSGYSA</sequence>
<evidence type="ECO:0000256" key="2">
    <source>
        <dbReference type="ARBA" id="ARBA00022723"/>
    </source>
</evidence>
<keyword evidence="5" id="KW-0408">Iron</keyword>